<dbReference type="PANTHER" id="PTHR19211">
    <property type="entry name" value="ATP-BINDING TRANSPORT PROTEIN-RELATED"/>
    <property type="match status" value="1"/>
</dbReference>
<name>A0A9W8JRB4_9AGAR</name>
<dbReference type="PROSITE" id="PS00211">
    <property type="entry name" value="ABC_TRANSPORTER_1"/>
    <property type="match status" value="1"/>
</dbReference>
<dbReference type="InterPro" id="IPR003439">
    <property type="entry name" value="ABC_transporter-like_ATP-bd"/>
</dbReference>
<protein>
    <recommendedName>
        <fullName evidence="5">ABC transporter domain-containing protein</fullName>
    </recommendedName>
</protein>
<dbReference type="InterPro" id="IPR003593">
    <property type="entry name" value="AAA+_ATPase"/>
</dbReference>
<evidence type="ECO:0000256" key="4">
    <source>
        <dbReference type="SAM" id="MobiDB-lite"/>
    </source>
</evidence>
<dbReference type="Pfam" id="PF12848">
    <property type="entry name" value="ABC_tran_Xtn"/>
    <property type="match status" value="1"/>
</dbReference>
<dbReference type="FunFam" id="3.40.50.300:FF:000011">
    <property type="entry name" value="Putative ABC transporter ATP-binding component"/>
    <property type="match status" value="1"/>
</dbReference>
<dbReference type="InterPro" id="IPR027417">
    <property type="entry name" value="P-loop_NTPase"/>
</dbReference>
<comment type="caution">
    <text evidence="6">The sequence shown here is derived from an EMBL/GenBank/DDBJ whole genome shotgun (WGS) entry which is preliminary data.</text>
</comment>
<dbReference type="Gene3D" id="3.40.50.300">
    <property type="entry name" value="P-loop containing nucleotide triphosphate hydrolases"/>
    <property type="match status" value="2"/>
</dbReference>
<organism evidence="6 7">
    <name type="scientific">Agrocybe chaxingu</name>
    <dbReference type="NCBI Taxonomy" id="84603"/>
    <lineage>
        <taxon>Eukaryota</taxon>
        <taxon>Fungi</taxon>
        <taxon>Dikarya</taxon>
        <taxon>Basidiomycota</taxon>
        <taxon>Agaricomycotina</taxon>
        <taxon>Agaricomycetes</taxon>
        <taxon>Agaricomycetidae</taxon>
        <taxon>Agaricales</taxon>
        <taxon>Agaricineae</taxon>
        <taxon>Strophariaceae</taxon>
        <taxon>Agrocybe</taxon>
    </lineage>
</organism>
<evidence type="ECO:0000259" key="5">
    <source>
        <dbReference type="PROSITE" id="PS50893"/>
    </source>
</evidence>
<feature type="region of interest" description="Disordered" evidence="4">
    <location>
        <begin position="62"/>
        <end position="84"/>
    </location>
</feature>
<dbReference type="SMART" id="SM00382">
    <property type="entry name" value="AAA"/>
    <property type="match status" value="1"/>
</dbReference>
<dbReference type="Pfam" id="PF00005">
    <property type="entry name" value="ABC_tran"/>
    <property type="match status" value="2"/>
</dbReference>
<dbReference type="SUPFAM" id="SSF52540">
    <property type="entry name" value="P-loop containing nucleoside triphosphate hydrolases"/>
    <property type="match status" value="2"/>
</dbReference>
<dbReference type="PANTHER" id="PTHR19211:SF129">
    <property type="entry name" value="ABC TRANSPORTER ATP-BINDING PROTEIN"/>
    <property type="match status" value="1"/>
</dbReference>
<evidence type="ECO:0000256" key="2">
    <source>
        <dbReference type="ARBA" id="ARBA00022741"/>
    </source>
</evidence>
<accession>A0A9W8JRB4</accession>
<evidence type="ECO:0000313" key="6">
    <source>
        <dbReference type="EMBL" id="KAJ3495173.1"/>
    </source>
</evidence>
<keyword evidence="2" id="KW-0547">Nucleotide-binding</keyword>
<keyword evidence="7" id="KW-1185">Reference proteome</keyword>
<dbReference type="OrthoDB" id="2110130at2759"/>
<sequence length="627" mass="69512">MLRNNSQEYTFVNILVLAVQLLESSQVWFLKDVFAPPLSFFEMSHRLAPNMGFSSRFRVLSQGPQERNQPNGYAQLENSTDRRAEGRKSAFSITLSRGTDNVIHQVTAVPKTKVSRIKKKQAEASTVSAIEDGGTPEIVAYSQQSRFHQETFDPNSTEIDLKDVNITVNNKELLVDAHLRLKSGVRYGMVGQNGVGKSVLMSALGNNILVGLPQNVRILHIAQLEEIVPGRTILQEILSADVDRERIIKEAQALQGASSKSSSEAGMNLIIHKLLVSRAETALDLAQKIAAKRSGQRGHTARQALLAAEGEVAALKAQDPHTSVTAKVANDLMAEVFGAYQALDLEADEARAKAILKGLGFTDDELSKEGKDIGGLSGGWRMRVMLGKALFVKPDILLLDEPTNHLDLPAILWLQSYLTNDVEGQTVVVVSHDRNFLDAVTDETIIFRDKQLKYHPGNYEDWEKNTEEQRKRKTRLKELEQKRRKQILSSIQKSVQHAKSTGDDKRLGLVASRRKKLDRMGMERLEDGKRYKRSYHGYHAEIVVEQAVKTAPIHLPPPEPFNFPGKSFLQLSDVSFKYDPRPSSPLVINNVSLDVSPGARIALLGPNGCGKSTLMNLLAGELKPVSN</sequence>
<gene>
    <name evidence="6" type="ORF">NLJ89_g10670</name>
</gene>
<reference evidence="6" key="1">
    <citation type="submission" date="2022-07" db="EMBL/GenBank/DDBJ databases">
        <title>Genome Sequence of Agrocybe chaxingu.</title>
        <authorList>
            <person name="Buettner E."/>
        </authorList>
    </citation>
    <scope>NUCLEOTIDE SEQUENCE</scope>
    <source>
        <strain evidence="6">MP-N11</strain>
    </source>
</reference>
<feature type="domain" description="ABC transporter" evidence="5">
    <location>
        <begin position="159"/>
        <end position="474"/>
    </location>
</feature>
<dbReference type="AlphaFoldDB" id="A0A9W8JRB4"/>
<dbReference type="InterPro" id="IPR017871">
    <property type="entry name" value="ABC_transporter-like_CS"/>
</dbReference>
<dbReference type="GO" id="GO:0016887">
    <property type="term" value="F:ATP hydrolysis activity"/>
    <property type="evidence" value="ECO:0007669"/>
    <property type="project" value="InterPro"/>
</dbReference>
<evidence type="ECO:0000256" key="1">
    <source>
        <dbReference type="ARBA" id="ARBA00022737"/>
    </source>
</evidence>
<dbReference type="Proteomes" id="UP001148786">
    <property type="component" value="Unassembled WGS sequence"/>
</dbReference>
<evidence type="ECO:0000256" key="3">
    <source>
        <dbReference type="ARBA" id="ARBA00022840"/>
    </source>
</evidence>
<feature type="compositionally biased region" description="Polar residues" evidence="4">
    <location>
        <begin position="62"/>
        <end position="78"/>
    </location>
</feature>
<keyword evidence="3" id="KW-0067">ATP-binding</keyword>
<dbReference type="EMBL" id="JANKHO010002055">
    <property type="protein sequence ID" value="KAJ3495173.1"/>
    <property type="molecule type" value="Genomic_DNA"/>
</dbReference>
<dbReference type="InterPro" id="IPR050611">
    <property type="entry name" value="ABCF"/>
</dbReference>
<dbReference type="GO" id="GO:0005524">
    <property type="term" value="F:ATP binding"/>
    <property type="evidence" value="ECO:0007669"/>
    <property type="project" value="UniProtKB-KW"/>
</dbReference>
<dbReference type="InterPro" id="IPR032781">
    <property type="entry name" value="ABC_tran_Xtn"/>
</dbReference>
<keyword evidence="1" id="KW-0677">Repeat</keyword>
<proteinExistence type="predicted"/>
<dbReference type="PROSITE" id="PS50893">
    <property type="entry name" value="ABC_TRANSPORTER_2"/>
    <property type="match status" value="1"/>
</dbReference>
<evidence type="ECO:0000313" key="7">
    <source>
        <dbReference type="Proteomes" id="UP001148786"/>
    </source>
</evidence>